<feature type="transmembrane region" description="Helical" evidence="2">
    <location>
        <begin position="208"/>
        <end position="226"/>
    </location>
</feature>
<dbReference type="Proteomes" id="UP000215383">
    <property type="component" value="Chromosome 1"/>
</dbReference>
<dbReference type="EMBL" id="LT906446">
    <property type="protein sequence ID" value="SNU98645.1"/>
    <property type="molecule type" value="Genomic_DNA"/>
</dbReference>
<evidence type="ECO:0000256" key="1">
    <source>
        <dbReference type="ARBA" id="ARBA00007362"/>
    </source>
</evidence>
<dbReference type="AlphaFoldDB" id="A0A239TM68"/>
<feature type="transmembrane region" description="Helical" evidence="2">
    <location>
        <begin position="7"/>
        <end position="24"/>
    </location>
</feature>
<keyword evidence="2" id="KW-0472">Membrane</keyword>
<comment type="similarity">
    <text evidence="1">Belongs to the EamA transporter family.</text>
</comment>
<keyword evidence="5" id="KW-1185">Reference proteome</keyword>
<feature type="transmembrane region" description="Helical" evidence="2">
    <location>
        <begin position="62"/>
        <end position="80"/>
    </location>
</feature>
<feature type="transmembrane region" description="Helical" evidence="2">
    <location>
        <begin position="179"/>
        <end position="196"/>
    </location>
</feature>
<accession>A0A239TM68</accession>
<dbReference type="InterPro" id="IPR037185">
    <property type="entry name" value="EmrE-like"/>
</dbReference>
<feature type="transmembrane region" description="Helical" evidence="2">
    <location>
        <begin position="263"/>
        <end position="283"/>
    </location>
</feature>
<evidence type="ECO:0000256" key="2">
    <source>
        <dbReference type="SAM" id="Phobius"/>
    </source>
</evidence>
<name>A0A239TM68_9FIRM</name>
<keyword evidence="2" id="KW-0812">Transmembrane</keyword>
<reference evidence="4 5" key="1">
    <citation type="submission" date="2017-06" db="EMBL/GenBank/DDBJ databases">
        <authorList>
            <consortium name="Pathogen Informatics"/>
        </authorList>
    </citation>
    <scope>NUCLEOTIDE SEQUENCE [LARGE SCALE GENOMIC DNA]</scope>
    <source>
        <strain evidence="4 5">NCTC10570</strain>
    </source>
</reference>
<evidence type="ECO:0000313" key="5">
    <source>
        <dbReference type="Proteomes" id="UP000215383"/>
    </source>
</evidence>
<feature type="transmembrane region" description="Helical" evidence="2">
    <location>
        <begin position="150"/>
        <end position="167"/>
    </location>
</feature>
<protein>
    <submittedName>
        <fullName evidence="4">Uncharacterized inner membrane transporter yicL</fullName>
    </submittedName>
</protein>
<evidence type="ECO:0000259" key="3">
    <source>
        <dbReference type="Pfam" id="PF00892"/>
    </source>
</evidence>
<feature type="domain" description="EamA" evidence="3">
    <location>
        <begin position="6"/>
        <end position="133"/>
    </location>
</feature>
<organism evidence="4 5">
    <name type="scientific">Megamonas hypermegale</name>
    <dbReference type="NCBI Taxonomy" id="158847"/>
    <lineage>
        <taxon>Bacteria</taxon>
        <taxon>Bacillati</taxon>
        <taxon>Bacillota</taxon>
        <taxon>Negativicutes</taxon>
        <taxon>Selenomonadales</taxon>
        <taxon>Selenomonadaceae</taxon>
        <taxon>Megamonas</taxon>
    </lineage>
</organism>
<proteinExistence type="inferred from homology"/>
<feature type="domain" description="EamA" evidence="3">
    <location>
        <begin position="148"/>
        <end position="278"/>
    </location>
</feature>
<dbReference type="Gene3D" id="1.10.3730.20">
    <property type="match status" value="2"/>
</dbReference>
<dbReference type="GO" id="GO:0016020">
    <property type="term" value="C:membrane"/>
    <property type="evidence" value="ECO:0007669"/>
    <property type="project" value="InterPro"/>
</dbReference>
<feature type="transmembrane region" description="Helical" evidence="2">
    <location>
        <begin position="30"/>
        <end position="50"/>
    </location>
</feature>
<evidence type="ECO:0000313" key="4">
    <source>
        <dbReference type="EMBL" id="SNU98645.1"/>
    </source>
</evidence>
<sequence>MPATLKTITAMLIFGSIGLFVRHIDLASSQIALVRGFIGAIILLFAMLFLKKSLNLLAWRKNALILFISGGAIGLNWIFLFEAYHYTTIAVATLTYYLAPTIVVLASPIFLKERFTLLKLFCVILSLIGMMLIADIFIGLNSDFGNMKSVIYGIIAAAFYACVIISNKFLKDISSMDSTIAQLLLASIILLPYVFYENNSWSVDISSLLLLLTVGAIHTGFAYLLYFSSLQKLSAQTVALFSYIDPVTAVILSTVLLAEPMSFMQWIGAILILGSLFISQIFASKNA</sequence>
<keyword evidence="2" id="KW-1133">Transmembrane helix</keyword>
<dbReference type="PANTHER" id="PTHR22911">
    <property type="entry name" value="ACYL-MALONYL CONDENSING ENZYME-RELATED"/>
    <property type="match status" value="1"/>
</dbReference>
<dbReference type="PANTHER" id="PTHR22911:SF102">
    <property type="entry name" value="MEMBRANE PROTEIN"/>
    <property type="match status" value="1"/>
</dbReference>
<gene>
    <name evidence="4" type="primary">yicL_2</name>
    <name evidence="4" type="ORF">SAMEA4364220_00964</name>
</gene>
<dbReference type="Pfam" id="PF00892">
    <property type="entry name" value="EamA"/>
    <property type="match status" value="2"/>
</dbReference>
<feature type="transmembrane region" description="Helical" evidence="2">
    <location>
        <begin position="86"/>
        <end position="110"/>
    </location>
</feature>
<dbReference type="SUPFAM" id="SSF103481">
    <property type="entry name" value="Multidrug resistance efflux transporter EmrE"/>
    <property type="match status" value="2"/>
</dbReference>
<dbReference type="eggNOG" id="COG0697">
    <property type="taxonomic scope" value="Bacteria"/>
</dbReference>
<feature type="transmembrane region" description="Helical" evidence="2">
    <location>
        <begin position="117"/>
        <end position="138"/>
    </location>
</feature>
<dbReference type="InterPro" id="IPR000620">
    <property type="entry name" value="EamA_dom"/>
</dbReference>
<feature type="transmembrane region" description="Helical" evidence="2">
    <location>
        <begin position="238"/>
        <end position="257"/>
    </location>
</feature>